<feature type="domain" description="C2H2-type" evidence="11">
    <location>
        <begin position="961"/>
        <end position="989"/>
    </location>
</feature>
<dbReference type="SMART" id="SM00355">
    <property type="entry name" value="ZnF_C2H2"/>
    <property type="match status" value="19"/>
</dbReference>
<evidence type="ECO:0000256" key="4">
    <source>
        <dbReference type="ARBA" id="ARBA00022771"/>
    </source>
</evidence>
<evidence type="ECO:0000256" key="5">
    <source>
        <dbReference type="ARBA" id="ARBA00022833"/>
    </source>
</evidence>
<evidence type="ECO:0000313" key="12">
    <source>
        <dbReference type="EMBL" id="KAJ9584518.1"/>
    </source>
</evidence>
<evidence type="ECO:0000256" key="3">
    <source>
        <dbReference type="ARBA" id="ARBA00022737"/>
    </source>
</evidence>
<dbReference type="PROSITE" id="PS50157">
    <property type="entry name" value="ZINC_FINGER_C2H2_2"/>
    <property type="match status" value="14"/>
</dbReference>
<keyword evidence="8" id="KW-0539">Nucleus</keyword>
<dbReference type="InterPro" id="IPR036236">
    <property type="entry name" value="Znf_C2H2_sf"/>
</dbReference>
<feature type="compositionally biased region" description="Polar residues" evidence="10">
    <location>
        <begin position="485"/>
        <end position="498"/>
    </location>
</feature>
<keyword evidence="6" id="KW-0805">Transcription regulation</keyword>
<evidence type="ECO:0000256" key="8">
    <source>
        <dbReference type="ARBA" id="ARBA00023242"/>
    </source>
</evidence>
<dbReference type="FunFam" id="3.30.160.60:FF:000446">
    <property type="entry name" value="Zinc finger protein"/>
    <property type="match status" value="1"/>
</dbReference>
<keyword evidence="3" id="KW-0677">Repeat</keyword>
<dbReference type="EMBL" id="JASPKZ010007399">
    <property type="protein sequence ID" value="KAJ9584518.1"/>
    <property type="molecule type" value="Genomic_DNA"/>
</dbReference>
<feature type="domain" description="C2H2-type" evidence="11">
    <location>
        <begin position="173"/>
        <end position="200"/>
    </location>
</feature>
<dbReference type="AlphaFoldDB" id="A0AAD8EBS9"/>
<feature type="domain" description="C2H2-type" evidence="11">
    <location>
        <begin position="765"/>
        <end position="788"/>
    </location>
</feature>
<feature type="non-terminal residue" evidence="12">
    <location>
        <position position="1051"/>
    </location>
</feature>
<feature type="domain" description="C2H2-type" evidence="11">
    <location>
        <begin position="820"/>
        <end position="847"/>
    </location>
</feature>
<evidence type="ECO:0000259" key="11">
    <source>
        <dbReference type="PROSITE" id="PS50157"/>
    </source>
</evidence>
<evidence type="ECO:0000256" key="2">
    <source>
        <dbReference type="ARBA" id="ARBA00022723"/>
    </source>
</evidence>
<evidence type="ECO:0000256" key="1">
    <source>
        <dbReference type="ARBA" id="ARBA00004123"/>
    </source>
</evidence>
<evidence type="ECO:0000256" key="7">
    <source>
        <dbReference type="ARBA" id="ARBA00023163"/>
    </source>
</evidence>
<feature type="domain" description="C2H2-type" evidence="11">
    <location>
        <begin position="201"/>
        <end position="229"/>
    </location>
</feature>
<organism evidence="12 13">
    <name type="scientific">Diploptera punctata</name>
    <name type="common">Pacific beetle cockroach</name>
    <dbReference type="NCBI Taxonomy" id="6984"/>
    <lineage>
        <taxon>Eukaryota</taxon>
        <taxon>Metazoa</taxon>
        <taxon>Ecdysozoa</taxon>
        <taxon>Arthropoda</taxon>
        <taxon>Hexapoda</taxon>
        <taxon>Insecta</taxon>
        <taxon>Pterygota</taxon>
        <taxon>Neoptera</taxon>
        <taxon>Polyneoptera</taxon>
        <taxon>Dictyoptera</taxon>
        <taxon>Blattodea</taxon>
        <taxon>Blaberoidea</taxon>
        <taxon>Blaberidae</taxon>
        <taxon>Diplopterinae</taxon>
        <taxon>Diploptera</taxon>
    </lineage>
</organism>
<feature type="region of interest" description="Disordered" evidence="10">
    <location>
        <begin position="437"/>
        <end position="511"/>
    </location>
</feature>
<evidence type="ECO:0000256" key="6">
    <source>
        <dbReference type="ARBA" id="ARBA00023015"/>
    </source>
</evidence>
<dbReference type="FunFam" id="3.30.160.60:FF:000870">
    <property type="entry name" value="zinc finger protein 197 isoform X1"/>
    <property type="match status" value="1"/>
</dbReference>
<name>A0AAD8EBS9_DIPPU</name>
<feature type="domain" description="C2H2-type" evidence="11">
    <location>
        <begin position="848"/>
        <end position="875"/>
    </location>
</feature>
<feature type="domain" description="C2H2-type" evidence="11">
    <location>
        <begin position="876"/>
        <end position="903"/>
    </location>
</feature>
<reference evidence="12" key="2">
    <citation type="submission" date="2023-05" db="EMBL/GenBank/DDBJ databases">
        <authorList>
            <person name="Fouks B."/>
        </authorList>
    </citation>
    <scope>NUCLEOTIDE SEQUENCE</scope>
    <source>
        <strain evidence="12">Stay&amp;Tobe</strain>
        <tissue evidence="12">Testes</tissue>
    </source>
</reference>
<dbReference type="PANTHER" id="PTHR24399:SF70">
    <property type="entry name" value="C2H2-TYPE DOMAIN-CONTAINING PROTEIN"/>
    <property type="match status" value="1"/>
</dbReference>
<feature type="domain" description="C2H2-type" evidence="11">
    <location>
        <begin position="904"/>
        <end position="932"/>
    </location>
</feature>
<feature type="region of interest" description="Disordered" evidence="10">
    <location>
        <begin position="1007"/>
        <end position="1029"/>
    </location>
</feature>
<feature type="compositionally biased region" description="Acidic residues" evidence="10">
    <location>
        <begin position="440"/>
        <end position="449"/>
    </location>
</feature>
<protein>
    <recommendedName>
        <fullName evidence="11">C2H2-type domain-containing protein</fullName>
    </recommendedName>
</protein>
<feature type="compositionally biased region" description="Polar residues" evidence="10">
    <location>
        <begin position="457"/>
        <end position="475"/>
    </location>
</feature>
<feature type="domain" description="C2H2-type" evidence="11">
    <location>
        <begin position="645"/>
        <end position="673"/>
    </location>
</feature>
<evidence type="ECO:0000256" key="10">
    <source>
        <dbReference type="SAM" id="MobiDB-lite"/>
    </source>
</evidence>
<evidence type="ECO:0000256" key="9">
    <source>
        <dbReference type="PROSITE-ProRule" id="PRU00042"/>
    </source>
</evidence>
<keyword evidence="4 9" id="KW-0863">Zinc-finger</keyword>
<accession>A0AAD8EBS9</accession>
<sequence length="1051" mass="121599">VRNGNSVQQVNNLKPNTIAGIQNCFICDSSITGKGISLLMGCAPYSKISLPTKIGQLMGEGFVIIVTGDDVLCRRCSSLIIRLDKLETDMDVVKKALTGYLKMKYSLYEEEENLSYQLVEQTEDEVSMQDGADSNDQSIFEALQDVDLIYSEDELNETKQEVHTLQDLDITGYKCMSCQYKTTSSAVFLQHLKTHSNEMYFKCSNCDVEFHNHVDIQAHIMSVHYTQTARPQDVNKTNKIPLTFYECNLCKFQSLVKSVFDNHVLKHNKTSVSKCSVCSKKLSLKELLKCDMNSENVQCDACSSQNVVDDVETNKTSNEQIEQQILVDSSENLDKYIQVEGDVKMDTPEIQSDDKCNYNAVEELLEQLHAENPVTNMSDIINECQSVIQETNLQEQNEQVESVSLEQYTGDSIRDKHEFQQVASDIRDASFLLENPIFEKEDDNDEISGDLDRNEGSDTNDFLNDPSSYLCNFQSESEKREENQEINNSETNVQTETSAVDEKKENVEDGSNVEVRKDDDVTTTPSKKRVYVCSVCGLETHSESHIKRHFKSHVALEKKIYECHICNKVLTTRSNLNRHLSNHENCSGPVTCNVCNEQLSDRLHLKQHLDDQHAGPQHCSFCNMEFTNKRAFKEHELTHPERAVHECNVCHERFLTQLRLKTHFENVHDSSKDGDLDGKSYKCHICSKVLTTYHNLKRHIRNHEKSSGSVKCSLCSEELTDRLHLRQHMEEMHPETHQCPFCQKVFSNKKLCKSHELTHPERFVYKCDVCEKMFLNETRLEKHKRVFHRDPHCRYCEKEIEDPIKLFNHERRHEMYKNKFPCQLCSKVFRTPSGLKYHMSVHTGKYPVYCETCGKGMHSEMILEEHKATHTKEIRYTCELCGRNFTSNSTYRMHRKWHDNPLPYKCKLCDRKFKHTSILSVHMRRAHTGERPYKCPHCPYTFSVSGTLHKHIILHTKNFPYNCKLCPKGFTTRTKLARHMAKEHNDYEMLNAKPVQCEYKMVLKPSELPTNPEEETSKEDSQELQLPETKFEESVVEEHIVDASQAIFLFQ</sequence>
<feature type="domain" description="C2H2-type" evidence="11">
    <location>
        <begin position="561"/>
        <end position="583"/>
    </location>
</feature>
<comment type="subcellular location">
    <subcellularLocation>
        <location evidence="1">Nucleus</location>
    </subcellularLocation>
</comment>
<dbReference type="Proteomes" id="UP001233999">
    <property type="component" value="Unassembled WGS sequence"/>
</dbReference>
<proteinExistence type="predicted"/>
<dbReference type="Gene3D" id="3.30.160.60">
    <property type="entry name" value="Classic Zinc Finger"/>
    <property type="match status" value="11"/>
</dbReference>
<dbReference type="InterPro" id="IPR013087">
    <property type="entry name" value="Znf_C2H2_type"/>
</dbReference>
<comment type="caution">
    <text evidence="12">The sequence shown here is derived from an EMBL/GenBank/DDBJ whole genome shotgun (WGS) entry which is preliminary data.</text>
</comment>
<keyword evidence="5" id="KW-0862">Zinc</keyword>
<evidence type="ECO:0000313" key="13">
    <source>
        <dbReference type="Proteomes" id="UP001233999"/>
    </source>
</evidence>
<reference evidence="12" key="1">
    <citation type="journal article" date="2023" name="IScience">
        <title>Live-bearing cockroach genome reveals convergent evolutionary mechanisms linked to viviparity in insects and beyond.</title>
        <authorList>
            <person name="Fouks B."/>
            <person name="Harrison M.C."/>
            <person name="Mikhailova A.A."/>
            <person name="Marchal E."/>
            <person name="English S."/>
            <person name="Carruthers M."/>
            <person name="Jennings E.C."/>
            <person name="Chiamaka E.L."/>
            <person name="Frigard R.A."/>
            <person name="Pippel M."/>
            <person name="Attardo G.M."/>
            <person name="Benoit J.B."/>
            <person name="Bornberg-Bauer E."/>
            <person name="Tobe S.S."/>
        </authorList>
    </citation>
    <scope>NUCLEOTIDE SEQUENCE</scope>
    <source>
        <strain evidence="12">Stay&amp;Tobe</strain>
    </source>
</reference>
<dbReference type="GO" id="GO:0008270">
    <property type="term" value="F:zinc ion binding"/>
    <property type="evidence" value="ECO:0007669"/>
    <property type="project" value="UniProtKB-KW"/>
</dbReference>
<keyword evidence="13" id="KW-1185">Reference proteome</keyword>
<feature type="domain" description="C2H2-type" evidence="11">
    <location>
        <begin position="531"/>
        <end position="558"/>
    </location>
</feature>
<feature type="domain" description="C2H2-type" evidence="11">
    <location>
        <begin position="590"/>
        <end position="618"/>
    </location>
</feature>
<feature type="domain" description="C2H2-type" evidence="11">
    <location>
        <begin position="681"/>
        <end position="708"/>
    </location>
</feature>
<keyword evidence="2" id="KW-0479">Metal-binding</keyword>
<gene>
    <name evidence="12" type="ORF">L9F63_021128</name>
</gene>
<dbReference type="PANTHER" id="PTHR24399">
    <property type="entry name" value="ZINC FINGER AND BTB DOMAIN-CONTAINING"/>
    <property type="match status" value="1"/>
</dbReference>
<dbReference type="GO" id="GO:0005654">
    <property type="term" value="C:nucleoplasm"/>
    <property type="evidence" value="ECO:0007669"/>
    <property type="project" value="TreeGrafter"/>
</dbReference>
<dbReference type="GO" id="GO:0000978">
    <property type="term" value="F:RNA polymerase II cis-regulatory region sequence-specific DNA binding"/>
    <property type="evidence" value="ECO:0007669"/>
    <property type="project" value="TreeGrafter"/>
</dbReference>
<dbReference type="PROSITE" id="PS00028">
    <property type="entry name" value="ZINC_FINGER_C2H2_1"/>
    <property type="match status" value="13"/>
</dbReference>
<dbReference type="Pfam" id="PF00096">
    <property type="entry name" value="zf-C2H2"/>
    <property type="match status" value="6"/>
</dbReference>
<keyword evidence="7" id="KW-0804">Transcription</keyword>
<dbReference type="SUPFAM" id="SSF57667">
    <property type="entry name" value="beta-beta-alpha zinc fingers"/>
    <property type="match status" value="9"/>
</dbReference>
<feature type="domain" description="C2H2-type" evidence="11">
    <location>
        <begin position="933"/>
        <end position="960"/>
    </location>
</feature>
<dbReference type="GO" id="GO:0001227">
    <property type="term" value="F:DNA-binding transcription repressor activity, RNA polymerase II-specific"/>
    <property type="evidence" value="ECO:0007669"/>
    <property type="project" value="TreeGrafter"/>
</dbReference>